<proteinExistence type="predicted"/>
<protein>
    <submittedName>
        <fullName evidence="2">Uncharacterized protein</fullName>
    </submittedName>
</protein>
<feature type="transmembrane region" description="Helical" evidence="1">
    <location>
        <begin position="73"/>
        <end position="94"/>
    </location>
</feature>
<evidence type="ECO:0000313" key="3">
    <source>
        <dbReference type="Proteomes" id="UP000228934"/>
    </source>
</evidence>
<evidence type="ECO:0000313" key="2">
    <source>
        <dbReference type="EMBL" id="PIO37175.1"/>
    </source>
</evidence>
<dbReference type="OrthoDB" id="4726at2759"/>
<accession>A0A2G9SAU8</accession>
<keyword evidence="1" id="KW-0812">Transmembrane</keyword>
<evidence type="ECO:0000256" key="1">
    <source>
        <dbReference type="SAM" id="Phobius"/>
    </source>
</evidence>
<dbReference type="AlphaFoldDB" id="A0A2G9SAU8"/>
<dbReference type="Proteomes" id="UP000228934">
    <property type="component" value="Unassembled WGS sequence"/>
</dbReference>
<reference evidence="3" key="1">
    <citation type="journal article" date="2017" name="Nat. Commun.">
        <title>The North American bullfrog draft genome provides insight into hormonal regulation of long noncoding RNA.</title>
        <authorList>
            <person name="Hammond S.A."/>
            <person name="Warren R.L."/>
            <person name="Vandervalk B.P."/>
            <person name="Kucuk E."/>
            <person name="Khan H."/>
            <person name="Gibb E.A."/>
            <person name="Pandoh P."/>
            <person name="Kirk H."/>
            <person name="Zhao Y."/>
            <person name="Jones M."/>
            <person name="Mungall A.J."/>
            <person name="Coope R."/>
            <person name="Pleasance S."/>
            <person name="Moore R.A."/>
            <person name="Holt R.A."/>
            <person name="Round J.M."/>
            <person name="Ohora S."/>
            <person name="Walle B.V."/>
            <person name="Veldhoen N."/>
            <person name="Helbing C.C."/>
            <person name="Birol I."/>
        </authorList>
    </citation>
    <scope>NUCLEOTIDE SEQUENCE [LARGE SCALE GENOMIC DNA]</scope>
</reference>
<sequence length="96" mass="10216">MIQEMVRDCRPAGRGAALFSMWRSGVFTAAKKLLAGLFVMPCQHSAPNGFLALYGDGAIEEARRQREGNWASLKTVLTGAVALGALMTVGALFASK</sequence>
<dbReference type="EMBL" id="KV925393">
    <property type="protein sequence ID" value="PIO37175.1"/>
    <property type="molecule type" value="Genomic_DNA"/>
</dbReference>
<organism evidence="2 3">
    <name type="scientific">Aquarana catesbeiana</name>
    <name type="common">American bullfrog</name>
    <name type="synonym">Rana catesbeiana</name>
    <dbReference type="NCBI Taxonomy" id="8400"/>
    <lineage>
        <taxon>Eukaryota</taxon>
        <taxon>Metazoa</taxon>
        <taxon>Chordata</taxon>
        <taxon>Craniata</taxon>
        <taxon>Vertebrata</taxon>
        <taxon>Euteleostomi</taxon>
        <taxon>Amphibia</taxon>
        <taxon>Batrachia</taxon>
        <taxon>Anura</taxon>
        <taxon>Neobatrachia</taxon>
        <taxon>Ranoidea</taxon>
        <taxon>Ranidae</taxon>
        <taxon>Aquarana</taxon>
    </lineage>
</organism>
<keyword evidence="1" id="KW-0472">Membrane</keyword>
<name>A0A2G9SAU8_AQUCT</name>
<keyword evidence="3" id="KW-1185">Reference proteome</keyword>
<keyword evidence="1" id="KW-1133">Transmembrane helix</keyword>
<gene>
    <name evidence="2" type="ORF">AB205_0060460</name>
</gene>